<accession>A0A9D0ZGZ2</accession>
<dbReference type="PANTHER" id="PTHR12993:SF11">
    <property type="entry name" value="N-ACETYLGLUCOSAMINYL-PHOSPHATIDYLINOSITOL DE-N-ACETYLASE"/>
    <property type="match status" value="1"/>
</dbReference>
<dbReference type="GO" id="GO:0016811">
    <property type="term" value="F:hydrolase activity, acting on carbon-nitrogen (but not peptide) bonds, in linear amides"/>
    <property type="evidence" value="ECO:0007669"/>
    <property type="project" value="TreeGrafter"/>
</dbReference>
<sequence length="244" mass="27730">MLNTKIIKQLFGPADSVKYTLPCKPGNTVLVIAPHPDDETLGCGGIIAQMLQNDVTVAVLLVTDGNGGGRMPNIKKIRMHEFECAKTVLGFTKDFRLAFPDGGLVLYEDEFCEKISKILKKNSFRLIFVPYLLDYNSDHQAVNRVLAKSLIRVDYSFVKIAMYEIWTPITYPNCLVDVSLQYEIKKEALCCYRSQESYYGIYEKTIALNALRAKLSMRKQVDYMECFKLLDPENYAEAALSDMF</sequence>
<proteinExistence type="predicted"/>
<reference evidence="1" key="2">
    <citation type="journal article" date="2021" name="PeerJ">
        <title>Extensive microbial diversity within the chicken gut microbiome revealed by metagenomics and culture.</title>
        <authorList>
            <person name="Gilroy R."/>
            <person name="Ravi A."/>
            <person name="Getino M."/>
            <person name="Pursley I."/>
            <person name="Horton D.L."/>
            <person name="Alikhan N.F."/>
            <person name="Baker D."/>
            <person name="Gharbi K."/>
            <person name="Hall N."/>
            <person name="Watson M."/>
            <person name="Adriaenssens E.M."/>
            <person name="Foster-Nyarko E."/>
            <person name="Jarju S."/>
            <person name="Secka A."/>
            <person name="Antonio M."/>
            <person name="Oren A."/>
            <person name="Chaudhuri R.R."/>
            <person name="La Ragione R."/>
            <person name="Hildebrand F."/>
            <person name="Pallen M.J."/>
        </authorList>
    </citation>
    <scope>NUCLEOTIDE SEQUENCE</scope>
    <source>
        <strain evidence="1">ChiSjej1B19-3389</strain>
    </source>
</reference>
<dbReference type="InterPro" id="IPR024078">
    <property type="entry name" value="LmbE-like_dom_sf"/>
</dbReference>
<dbReference type="Pfam" id="PF02585">
    <property type="entry name" value="PIG-L"/>
    <property type="match status" value="1"/>
</dbReference>
<reference evidence="1" key="1">
    <citation type="submission" date="2020-10" db="EMBL/GenBank/DDBJ databases">
        <authorList>
            <person name="Gilroy R."/>
        </authorList>
    </citation>
    <scope>NUCLEOTIDE SEQUENCE</scope>
    <source>
        <strain evidence="1">ChiSjej1B19-3389</strain>
    </source>
</reference>
<protein>
    <submittedName>
        <fullName evidence="1">PIG-L family deacetylase</fullName>
    </submittedName>
</protein>
<comment type="caution">
    <text evidence="1">The sequence shown here is derived from an EMBL/GenBank/DDBJ whole genome shotgun (WGS) entry which is preliminary data.</text>
</comment>
<evidence type="ECO:0000313" key="2">
    <source>
        <dbReference type="Proteomes" id="UP000886787"/>
    </source>
</evidence>
<dbReference type="PANTHER" id="PTHR12993">
    <property type="entry name" value="N-ACETYLGLUCOSAMINYL-PHOSPHATIDYLINOSITOL DE-N-ACETYLASE-RELATED"/>
    <property type="match status" value="1"/>
</dbReference>
<dbReference type="InterPro" id="IPR003737">
    <property type="entry name" value="GlcNAc_PI_deacetylase-related"/>
</dbReference>
<gene>
    <name evidence="1" type="ORF">IAD32_01970</name>
</gene>
<dbReference type="Gene3D" id="3.40.50.10320">
    <property type="entry name" value="LmbE-like"/>
    <property type="match status" value="1"/>
</dbReference>
<dbReference type="AlphaFoldDB" id="A0A9D0ZGZ2"/>
<organism evidence="1 2">
    <name type="scientific">Candidatus Scatavimonas merdigallinarum</name>
    <dbReference type="NCBI Taxonomy" id="2840914"/>
    <lineage>
        <taxon>Bacteria</taxon>
        <taxon>Bacillati</taxon>
        <taxon>Bacillota</taxon>
        <taxon>Clostridia</taxon>
        <taxon>Eubacteriales</taxon>
        <taxon>Oscillospiraceae</taxon>
        <taxon>Oscillospiraceae incertae sedis</taxon>
        <taxon>Candidatus Scatavimonas</taxon>
    </lineage>
</organism>
<dbReference type="EMBL" id="DVFW01000013">
    <property type="protein sequence ID" value="HIQ80036.1"/>
    <property type="molecule type" value="Genomic_DNA"/>
</dbReference>
<dbReference type="Proteomes" id="UP000886787">
    <property type="component" value="Unassembled WGS sequence"/>
</dbReference>
<dbReference type="SUPFAM" id="SSF102588">
    <property type="entry name" value="LmbE-like"/>
    <property type="match status" value="1"/>
</dbReference>
<evidence type="ECO:0000313" key="1">
    <source>
        <dbReference type="EMBL" id="HIQ80036.1"/>
    </source>
</evidence>
<name>A0A9D0ZGZ2_9FIRM</name>